<dbReference type="InterPro" id="IPR001937">
    <property type="entry name" value="GalP_UDPtransf1"/>
</dbReference>
<dbReference type="UniPathway" id="UPA00214"/>
<organism evidence="18 19">
    <name type="scientific">Fictibacillus arsenicus</name>
    <dbReference type="NCBI Taxonomy" id="255247"/>
    <lineage>
        <taxon>Bacteria</taxon>
        <taxon>Bacillati</taxon>
        <taxon>Bacillota</taxon>
        <taxon>Bacilli</taxon>
        <taxon>Bacillales</taxon>
        <taxon>Fictibacillaceae</taxon>
        <taxon>Fictibacillus</taxon>
    </lineage>
</organism>
<evidence type="ECO:0000256" key="14">
    <source>
        <dbReference type="PIRSR" id="PIRSR000808-3"/>
    </source>
</evidence>
<accession>A0A1V3G5U7</accession>
<comment type="pathway">
    <text evidence="2 15">Carbohydrate metabolism; galactose metabolism.</text>
</comment>
<dbReference type="NCBIfam" id="TIGR00209">
    <property type="entry name" value="galT_1"/>
    <property type="match status" value="1"/>
</dbReference>
<dbReference type="Gene3D" id="3.30.428.10">
    <property type="entry name" value="HIT-like"/>
    <property type="match status" value="2"/>
</dbReference>
<dbReference type="GO" id="GO:0008108">
    <property type="term" value="F:UDP-glucose:hexose-1-phosphate uridylyltransferase activity"/>
    <property type="evidence" value="ECO:0007669"/>
    <property type="project" value="UniProtKB-UniRule"/>
</dbReference>
<evidence type="ECO:0000256" key="15">
    <source>
        <dbReference type="RuleBase" id="RU000506"/>
    </source>
</evidence>
<dbReference type="GO" id="GO:0033499">
    <property type="term" value="P:galactose catabolic process via UDP-galactose, Leloir pathway"/>
    <property type="evidence" value="ECO:0007669"/>
    <property type="project" value="TreeGrafter"/>
</dbReference>
<dbReference type="InterPro" id="IPR005849">
    <property type="entry name" value="GalP_Utransf_N"/>
</dbReference>
<keyword evidence="7 15" id="KW-0548">Nucleotidyltransferase</keyword>
<comment type="catalytic activity">
    <reaction evidence="1 15">
        <text>alpha-D-galactose 1-phosphate + UDP-alpha-D-glucose = alpha-D-glucose 1-phosphate + UDP-alpha-D-galactose</text>
        <dbReference type="Rhea" id="RHEA:13989"/>
        <dbReference type="ChEBI" id="CHEBI:58336"/>
        <dbReference type="ChEBI" id="CHEBI:58601"/>
        <dbReference type="ChEBI" id="CHEBI:58885"/>
        <dbReference type="ChEBI" id="CHEBI:66914"/>
        <dbReference type="EC" id="2.7.7.12"/>
    </reaction>
</comment>
<evidence type="ECO:0000256" key="12">
    <source>
        <dbReference type="NCBIfam" id="TIGR00209"/>
    </source>
</evidence>
<dbReference type="Pfam" id="PF02744">
    <property type="entry name" value="GalP_UDP_tr_C"/>
    <property type="match status" value="1"/>
</dbReference>
<sequence length="328" mass="37887">MAELRYNPLLDSWVMVSAKRQFRPYLPKDHCPFCPGSGKVPEDYDVHVFQNDYPVLRAEPSEPDDVGGNLYQTREAAGSCEVILYSSDHHATLPDLTRSQMKRIIDLWTKTFDKLDKDEKHQYVMIFENRGEEVGVTITHPHGQVYAYPFIPQKVKIELDNCKKYLQKTGRNMFDDIIKEEKRFDQRVVLENDYFIAFIPFFTDTPFGLFIVSKENKTALTDFTEEEKNALGDILQEVIGGMDHLFNCTFPFMMGIHGRPSNSENVESYYRFHIEFYSPMQTKEKLKLNAASETAGWAVALPTRAEDNAVLLRKAIQVFWNNGGIKNN</sequence>
<proteinExistence type="inferred from homology"/>
<evidence type="ECO:0000256" key="9">
    <source>
        <dbReference type="ARBA" id="ARBA00022833"/>
    </source>
</evidence>
<evidence type="ECO:0000256" key="7">
    <source>
        <dbReference type="ARBA" id="ARBA00022695"/>
    </source>
</evidence>
<comment type="caution">
    <text evidence="18">The sequence shown here is derived from an EMBL/GenBank/DDBJ whole genome shotgun (WGS) entry which is preliminary data.</text>
</comment>
<feature type="binding site" evidence="14">
    <location>
        <position position="31"/>
    </location>
    <ligand>
        <name>Zn(2+)</name>
        <dbReference type="ChEBI" id="CHEBI:29105"/>
    </ligand>
</feature>
<feature type="active site" description="Tele-UMP-histidine intermediate" evidence="13">
    <location>
        <position position="142"/>
    </location>
</feature>
<feature type="binding site" evidence="14">
    <location>
        <position position="34"/>
    </location>
    <ligand>
        <name>Zn(2+)</name>
        <dbReference type="ChEBI" id="CHEBI:29105"/>
    </ligand>
</feature>
<dbReference type="InterPro" id="IPR036265">
    <property type="entry name" value="HIT-like_sf"/>
</dbReference>
<dbReference type="AlphaFoldDB" id="A0A1V3G5U7"/>
<dbReference type="RefSeq" id="WP_077364260.1">
    <property type="nucleotide sequence ID" value="NZ_MQMF01000003.1"/>
</dbReference>
<dbReference type="PROSITE" id="PS00117">
    <property type="entry name" value="GAL_P_UDP_TRANSF_I"/>
    <property type="match status" value="1"/>
</dbReference>
<evidence type="ECO:0000256" key="10">
    <source>
        <dbReference type="ARBA" id="ARBA00023144"/>
    </source>
</evidence>
<comment type="cofactor">
    <cofactor evidence="14">
        <name>Zn(2+)</name>
        <dbReference type="ChEBI" id="CHEBI:29105"/>
    </cofactor>
    <text evidence="14">Binds 1 zinc ion per subunit.</text>
</comment>
<evidence type="ECO:0000313" key="18">
    <source>
        <dbReference type="EMBL" id="OOE10694.1"/>
    </source>
</evidence>
<evidence type="ECO:0000256" key="3">
    <source>
        <dbReference type="ARBA" id="ARBA00010951"/>
    </source>
</evidence>
<dbReference type="SUPFAM" id="SSF54197">
    <property type="entry name" value="HIT-like"/>
    <property type="match status" value="2"/>
</dbReference>
<feature type="binding site" evidence="14">
    <location>
        <position position="140"/>
    </location>
    <ligand>
        <name>Zn(2+)</name>
        <dbReference type="ChEBI" id="CHEBI:29105"/>
    </ligand>
</feature>
<evidence type="ECO:0000256" key="5">
    <source>
        <dbReference type="ARBA" id="ARBA00016340"/>
    </source>
</evidence>
<keyword evidence="8 14" id="KW-0479">Metal-binding</keyword>
<gene>
    <name evidence="18" type="ORF">UN64_15175</name>
</gene>
<reference evidence="18 19" key="1">
    <citation type="submission" date="2016-11" db="EMBL/GenBank/DDBJ databases">
        <authorList>
            <person name="Jaros S."/>
            <person name="Januszkiewicz K."/>
            <person name="Wedrychowicz H."/>
        </authorList>
    </citation>
    <scope>NUCLEOTIDE SEQUENCE [LARGE SCALE GENOMIC DNA]</scope>
    <source>
        <strain evidence="18 19">Con a/3</strain>
    </source>
</reference>
<dbReference type="PANTHER" id="PTHR11943">
    <property type="entry name" value="GALACTOSE-1-PHOSPHATE URIDYLYLTRANSFERASE"/>
    <property type="match status" value="1"/>
</dbReference>
<evidence type="ECO:0000256" key="1">
    <source>
        <dbReference type="ARBA" id="ARBA00001107"/>
    </source>
</evidence>
<dbReference type="Proteomes" id="UP000188597">
    <property type="component" value="Unassembled WGS sequence"/>
</dbReference>
<evidence type="ECO:0000256" key="2">
    <source>
        <dbReference type="ARBA" id="ARBA00004947"/>
    </source>
</evidence>
<feature type="binding site" evidence="14">
    <location>
        <position position="89"/>
    </location>
    <ligand>
        <name>Zn(2+)</name>
        <dbReference type="ChEBI" id="CHEBI:29105"/>
    </ligand>
</feature>
<keyword evidence="10 15" id="KW-0299">Galactose metabolism</keyword>
<keyword evidence="9 14" id="KW-0862">Zinc</keyword>
<dbReference type="PIRSF" id="PIRSF000808">
    <property type="entry name" value="GalT"/>
    <property type="match status" value="1"/>
</dbReference>
<dbReference type="Pfam" id="PF01087">
    <property type="entry name" value="GalP_UDP_transf"/>
    <property type="match status" value="1"/>
</dbReference>
<dbReference type="OrthoDB" id="9769064at2"/>
<feature type="domain" description="Galactose-1-phosphate uridyl transferase C-terminal" evidence="17">
    <location>
        <begin position="159"/>
        <end position="285"/>
    </location>
</feature>
<evidence type="ECO:0000256" key="8">
    <source>
        <dbReference type="ARBA" id="ARBA00022723"/>
    </source>
</evidence>
<comment type="similarity">
    <text evidence="3 15">Belongs to the galactose-1-phosphate uridylyltransferase type 1 family.</text>
</comment>
<feature type="domain" description="Galactose-1-phosphate uridyl transferase N-terminal" evidence="16">
    <location>
        <begin position="4"/>
        <end position="152"/>
    </location>
</feature>
<dbReference type="PANTHER" id="PTHR11943:SF1">
    <property type="entry name" value="GALACTOSE-1-PHOSPHATE URIDYLYLTRANSFERASE"/>
    <property type="match status" value="1"/>
</dbReference>
<protein>
    <recommendedName>
        <fullName evidence="5 12">Galactose-1-phosphate uridylyltransferase</fullName>
        <ecNumber evidence="4 12">2.7.7.12</ecNumber>
    </recommendedName>
</protein>
<dbReference type="EMBL" id="MQMF01000003">
    <property type="protein sequence ID" value="OOE10694.1"/>
    <property type="molecule type" value="Genomic_DNA"/>
</dbReference>
<evidence type="ECO:0000256" key="6">
    <source>
        <dbReference type="ARBA" id="ARBA00022679"/>
    </source>
</evidence>
<evidence type="ECO:0000256" key="4">
    <source>
        <dbReference type="ARBA" id="ARBA00012384"/>
    </source>
</evidence>
<keyword evidence="11 15" id="KW-0119">Carbohydrate metabolism</keyword>
<evidence type="ECO:0000259" key="17">
    <source>
        <dbReference type="Pfam" id="PF02744"/>
    </source>
</evidence>
<evidence type="ECO:0000256" key="11">
    <source>
        <dbReference type="ARBA" id="ARBA00023277"/>
    </source>
</evidence>
<dbReference type="InterPro" id="IPR019779">
    <property type="entry name" value="GalP_UDPtransf1_His-AS"/>
</dbReference>
<evidence type="ECO:0000256" key="13">
    <source>
        <dbReference type="PIRSR" id="PIRSR000808-1"/>
    </source>
</evidence>
<evidence type="ECO:0000313" key="19">
    <source>
        <dbReference type="Proteomes" id="UP000188597"/>
    </source>
</evidence>
<dbReference type="InterPro" id="IPR005850">
    <property type="entry name" value="GalP_Utransf_C"/>
</dbReference>
<dbReference type="EC" id="2.7.7.12" evidence="4 12"/>
<keyword evidence="6 15" id="KW-0808">Transferase</keyword>
<dbReference type="GO" id="GO:0005737">
    <property type="term" value="C:cytoplasm"/>
    <property type="evidence" value="ECO:0007669"/>
    <property type="project" value="TreeGrafter"/>
</dbReference>
<dbReference type="GO" id="GO:0008270">
    <property type="term" value="F:zinc ion binding"/>
    <property type="evidence" value="ECO:0007669"/>
    <property type="project" value="InterPro"/>
</dbReference>
<evidence type="ECO:0000259" key="16">
    <source>
        <dbReference type="Pfam" id="PF01087"/>
    </source>
</evidence>
<name>A0A1V3G5U7_9BACL</name>